<organism evidence="4 5">
    <name type="scientific">Legionella pneumophila</name>
    <dbReference type="NCBI Taxonomy" id="446"/>
    <lineage>
        <taxon>Bacteria</taxon>
        <taxon>Pseudomonadati</taxon>
        <taxon>Pseudomonadota</taxon>
        <taxon>Gammaproteobacteria</taxon>
        <taxon>Legionellales</taxon>
        <taxon>Legionellaceae</taxon>
        <taxon>Legionella</taxon>
    </lineage>
</organism>
<evidence type="ECO:0000256" key="1">
    <source>
        <dbReference type="ARBA" id="ARBA00001946"/>
    </source>
</evidence>
<dbReference type="PANTHER" id="PTHR46663:SF4">
    <property type="entry name" value="DIGUANYLATE CYCLASE DGCT-RELATED"/>
    <property type="match status" value="1"/>
</dbReference>
<evidence type="ECO:0000313" key="5">
    <source>
        <dbReference type="Proteomes" id="UP000863577"/>
    </source>
</evidence>
<dbReference type="AlphaFoldDB" id="A0AAP8XTI4"/>
<gene>
    <name evidence="4" type="ORF">JBK99_07170</name>
</gene>
<comment type="cofactor">
    <cofactor evidence="1">
        <name>Mg(2+)</name>
        <dbReference type="ChEBI" id="CHEBI:18420"/>
    </cofactor>
</comment>
<feature type="transmembrane region" description="Helical" evidence="2">
    <location>
        <begin position="7"/>
        <end position="30"/>
    </location>
</feature>
<dbReference type="SMART" id="SM00267">
    <property type="entry name" value="GGDEF"/>
    <property type="match status" value="1"/>
</dbReference>
<protein>
    <submittedName>
        <fullName evidence="4">GGDEF domain-containing protein</fullName>
    </submittedName>
</protein>
<dbReference type="CDD" id="cd01949">
    <property type="entry name" value="GGDEF"/>
    <property type="match status" value="1"/>
</dbReference>
<sequence>MIATWKLGIIFGLLYSFIAGLLGFIIDITLKPDINLMFFLTTGISRIAALSLLAFFNWKIERINQVLIQTTLTDSLTGISNRHAFFIDGNMELERTRRSNQPLSMVFLDLDNFKSLNDTRGHECGDEVLILVTKLIRSHLRKIDIFARLGGDEFVMILPFTDNYGAKKLIDSLHHLLKLEFSRKKIPIGFSIGVAFFPQSPESLNYALKCADNLMYEIKKTTKNDVLIRNFPPK</sequence>
<dbReference type="InterPro" id="IPR052163">
    <property type="entry name" value="DGC-Regulatory_Protein"/>
</dbReference>
<accession>A0AAP8XTI4</accession>
<dbReference type="RefSeq" id="WP_062740838.1">
    <property type="nucleotide sequence ID" value="NZ_CP117814.1"/>
</dbReference>
<dbReference type="FunFam" id="3.30.70.270:FF:000001">
    <property type="entry name" value="Diguanylate cyclase domain protein"/>
    <property type="match status" value="1"/>
</dbReference>
<dbReference type="InterPro" id="IPR029787">
    <property type="entry name" value="Nucleotide_cyclase"/>
</dbReference>
<comment type="caution">
    <text evidence="4">The sequence shown here is derived from an EMBL/GenBank/DDBJ whole genome shotgun (WGS) entry which is preliminary data.</text>
</comment>
<dbReference type="SUPFAM" id="SSF55073">
    <property type="entry name" value="Nucleotide cyclase"/>
    <property type="match status" value="1"/>
</dbReference>
<dbReference type="InterPro" id="IPR000160">
    <property type="entry name" value="GGDEF_dom"/>
</dbReference>
<dbReference type="GO" id="GO:0003824">
    <property type="term" value="F:catalytic activity"/>
    <property type="evidence" value="ECO:0007669"/>
    <property type="project" value="UniProtKB-ARBA"/>
</dbReference>
<name>A0AAP8XTI4_LEGPN</name>
<evidence type="ECO:0000256" key="2">
    <source>
        <dbReference type="SAM" id="Phobius"/>
    </source>
</evidence>
<reference evidence="4" key="2">
    <citation type="submission" date="2019-09" db="EMBL/GenBank/DDBJ databases">
        <authorList>
            <consortium name="NCBI Pathogen Detection Project"/>
        </authorList>
    </citation>
    <scope>NUCLEOTIDE SEQUENCE</scope>
    <source>
        <strain evidence="4">CL18-200174</strain>
    </source>
</reference>
<dbReference type="EMBL" id="DACWOD010000004">
    <property type="protein sequence ID" value="HAU2396112.1"/>
    <property type="molecule type" value="Genomic_DNA"/>
</dbReference>
<evidence type="ECO:0000259" key="3">
    <source>
        <dbReference type="PROSITE" id="PS50887"/>
    </source>
</evidence>
<dbReference type="Pfam" id="PF00990">
    <property type="entry name" value="GGDEF"/>
    <property type="match status" value="1"/>
</dbReference>
<dbReference type="PROSITE" id="PS50887">
    <property type="entry name" value="GGDEF"/>
    <property type="match status" value="1"/>
</dbReference>
<keyword evidence="2" id="KW-1133">Transmembrane helix</keyword>
<keyword evidence="2" id="KW-0472">Membrane</keyword>
<dbReference type="PANTHER" id="PTHR46663">
    <property type="entry name" value="DIGUANYLATE CYCLASE DGCT-RELATED"/>
    <property type="match status" value="1"/>
</dbReference>
<feature type="domain" description="GGDEF" evidence="3">
    <location>
        <begin position="101"/>
        <end position="231"/>
    </location>
</feature>
<keyword evidence="2" id="KW-0812">Transmembrane</keyword>
<dbReference type="NCBIfam" id="TIGR00254">
    <property type="entry name" value="GGDEF"/>
    <property type="match status" value="1"/>
</dbReference>
<dbReference type="Gene3D" id="3.30.70.270">
    <property type="match status" value="1"/>
</dbReference>
<proteinExistence type="predicted"/>
<feature type="transmembrane region" description="Helical" evidence="2">
    <location>
        <begin position="36"/>
        <end position="56"/>
    </location>
</feature>
<evidence type="ECO:0000313" key="4">
    <source>
        <dbReference type="EMBL" id="HAU2396112.1"/>
    </source>
</evidence>
<dbReference type="InterPro" id="IPR043128">
    <property type="entry name" value="Rev_trsase/Diguanyl_cyclase"/>
</dbReference>
<dbReference type="Proteomes" id="UP000863577">
    <property type="component" value="Unassembled WGS sequence"/>
</dbReference>
<reference evidence="4" key="1">
    <citation type="journal article" date="2018" name="Genome Biol.">
        <title>SKESA: strategic k-mer extension for scrupulous assemblies.</title>
        <authorList>
            <person name="Souvorov A."/>
            <person name="Agarwala R."/>
            <person name="Lipman D.J."/>
        </authorList>
    </citation>
    <scope>NUCLEOTIDE SEQUENCE</scope>
    <source>
        <strain evidence="4">CL18-200174</strain>
    </source>
</reference>